<dbReference type="GO" id="GO:0020037">
    <property type="term" value="F:heme binding"/>
    <property type="evidence" value="ECO:0007669"/>
    <property type="project" value="InterPro"/>
</dbReference>
<dbReference type="STRING" id="86259.A0A4Z1NUS1"/>
<evidence type="ECO:0000313" key="3">
    <source>
        <dbReference type="Proteomes" id="UP000298493"/>
    </source>
</evidence>
<evidence type="ECO:0008006" key="4">
    <source>
        <dbReference type="Google" id="ProtNLM"/>
    </source>
</evidence>
<comment type="cofactor">
    <cofactor evidence="1">
        <name>heme</name>
        <dbReference type="ChEBI" id="CHEBI:30413"/>
    </cofactor>
</comment>
<dbReference type="GO" id="GO:0005506">
    <property type="term" value="F:iron ion binding"/>
    <property type="evidence" value="ECO:0007669"/>
    <property type="project" value="InterPro"/>
</dbReference>
<dbReference type="PRINTS" id="PR00463">
    <property type="entry name" value="EP450I"/>
</dbReference>
<feature type="binding site" description="axial binding residue" evidence="1">
    <location>
        <position position="445"/>
    </location>
    <ligand>
        <name>heme</name>
        <dbReference type="ChEBI" id="CHEBI:30413"/>
    </ligand>
    <ligandPart>
        <name>Fe</name>
        <dbReference type="ChEBI" id="CHEBI:18248"/>
    </ligandPart>
</feature>
<dbReference type="Proteomes" id="UP000298493">
    <property type="component" value="Unassembled WGS sequence"/>
</dbReference>
<dbReference type="GO" id="GO:0004497">
    <property type="term" value="F:monooxygenase activity"/>
    <property type="evidence" value="ECO:0007669"/>
    <property type="project" value="InterPro"/>
</dbReference>
<protein>
    <recommendedName>
        <fullName evidence="4">Cytochrome P450</fullName>
    </recommendedName>
</protein>
<keyword evidence="1" id="KW-0479">Metal-binding</keyword>
<dbReference type="EMBL" id="SNSC02000022">
    <property type="protein sequence ID" value="TID14501.1"/>
    <property type="molecule type" value="Genomic_DNA"/>
</dbReference>
<gene>
    <name evidence="2" type="ORF">E6O75_ATG08647</name>
</gene>
<reference evidence="2 3" key="1">
    <citation type="submission" date="2019-04" db="EMBL/GenBank/DDBJ databases">
        <title>High contiguity whole genome sequence and gene annotation resource for two Venturia nashicola isolates.</title>
        <authorList>
            <person name="Prokchorchik M."/>
            <person name="Won K."/>
            <person name="Lee Y."/>
            <person name="Choi E.D."/>
            <person name="Segonzac C."/>
            <person name="Sohn K.H."/>
        </authorList>
    </citation>
    <scope>NUCLEOTIDE SEQUENCE [LARGE SCALE GENOMIC DNA]</scope>
    <source>
        <strain evidence="2 3">PRI2</strain>
    </source>
</reference>
<dbReference type="SUPFAM" id="SSF48264">
    <property type="entry name" value="Cytochrome P450"/>
    <property type="match status" value="1"/>
</dbReference>
<dbReference type="PANTHER" id="PTHR24305:SF168">
    <property type="entry name" value="P450, PUTATIVE (EUROFUNG)-RELATED"/>
    <property type="match status" value="1"/>
</dbReference>
<keyword evidence="1" id="KW-0408">Iron</keyword>
<dbReference type="GO" id="GO:0016705">
    <property type="term" value="F:oxidoreductase activity, acting on paired donors, with incorporation or reduction of molecular oxygen"/>
    <property type="evidence" value="ECO:0007669"/>
    <property type="project" value="InterPro"/>
</dbReference>
<organism evidence="2 3">
    <name type="scientific">Venturia nashicola</name>
    <dbReference type="NCBI Taxonomy" id="86259"/>
    <lineage>
        <taxon>Eukaryota</taxon>
        <taxon>Fungi</taxon>
        <taxon>Dikarya</taxon>
        <taxon>Ascomycota</taxon>
        <taxon>Pezizomycotina</taxon>
        <taxon>Dothideomycetes</taxon>
        <taxon>Pleosporomycetidae</taxon>
        <taxon>Venturiales</taxon>
        <taxon>Venturiaceae</taxon>
        <taxon>Venturia</taxon>
    </lineage>
</organism>
<proteinExistence type="predicted"/>
<dbReference type="PRINTS" id="PR00385">
    <property type="entry name" value="P450"/>
</dbReference>
<keyword evidence="1" id="KW-0349">Heme</keyword>
<dbReference type="InterPro" id="IPR001128">
    <property type="entry name" value="Cyt_P450"/>
</dbReference>
<name>A0A4Z1NUS1_9PEZI</name>
<accession>A0A4Z1NUS1</accession>
<dbReference type="CDD" id="cd11060">
    <property type="entry name" value="CYP57A1-like"/>
    <property type="match status" value="1"/>
</dbReference>
<evidence type="ECO:0000313" key="2">
    <source>
        <dbReference type="EMBL" id="TID14501.1"/>
    </source>
</evidence>
<dbReference type="InterPro" id="IPR036396">
    <property type="entry name" value="Cyt_P450_sf"/>
</dbReference>
<dbReference type="AlphaFoldDB" id="A0A4Z1NUS1"/>
<dbReference type="Gene3D" id="1.10.630.10">
    <property type="entry name" value="Cytochrome P450"/>
    <property type="match status" value="1"/>
</dbReference>
<dbReference type="InterPro" id="IPR050121">
    <property type="entry name" value="Cytochrome_P450_monoxygenase"/>
</dbReference>
<comment type="caution">
    <text evidence="2">The sequence shown here is derived from an EMBL/GenBank/DDBJ whole genome shotgun (WGS) entry which is preliminary data.</text>
</comment>
<keyword evidence="3" id="KW-1185">Reference proteome</keyword>
<dbReference type="Pfam" id="PF00067">
    <property type="entry name" value="p450"/>
    <property type="match status" value="1"/>
</dbReference>
<sequence>MALSILTLIIFAPIFLSALKICYYRAKQYHRLSHVPGPWIAGVFPRLWTIISTARNTLHLDHAAVLKKYGPLARIDPNTLITNDPELIRKMNAVRSPYQKGEWYDLMSFTIDRNHLFSETNEERHSALRARMAQGYSGSDLGNAYLEECVNGRLLDLFDLISAKYLSSGGTLRSVDISRLFLYLAADVITDIAFREPFGFLKADSDVHGYIATQEELLPVFEWFSAIPAMAKLVKHPWIAKYAMPKTTDKTGLGYMLGVAKRTVEQRFGPGKIVKNDMLGSFIGHGLDQKQCEQEAVLQVVAGTDTTVTSLRTITMYIITHPQVYHKLKDEIDKARLTYPILTDKEAKNLPYLQACIAEGMRIFPPVTGLFCKRVPPEGDTIHGKFIPGGTEIAYGAWNFYKDPAIFGEDVDVFRPERWLEATEEQAATMRKTTDLIFGYGKYQCLGKPIAMLELGKALAEIFRRYDVSLVDPLKGWKCYNRNGFFFQSEMFVRIVEQSRTDQQHGLIDLALQNHSLSSSVPDSHRGGVVGNRYAKLWRVCFRKSNLRGIDGLHSIAAAKFDRGSDDTLSINEAKSVERIVPSSLSQSINDVLKFVRARGSTALASKQLQLRTLRKFIP</sequence>
<evidence type="ECO:0000256" key="1">
    <source>
        <dbReference type="PIRSR" id="PIRSR602401-1"/>
    </source>
</evidence>
<dbReference type="PANTHER" id="PTHR24305">
    <property type="entry name" value="CYTOCHROME P450"/>
    <property type="match status" value="1"/>
</dbReference>
<dbReference type="InterPro" id="IPR002401">
    <property type="entry name" value="Cyt_P450_E_grp-I"/>
</dbReference>